<comment type="caution">
    <text evidence="14">The sequence shown here is derived from an EMBL/GenBank/DDBJ whole genome shotgun (WGS) entry which is preliminary data.</text>
</comment>
<dbReference type="GO" id="GO:0004674">
    <property type="term" value="F:protein serine/threonine kinase activity"/>
    <property type="evidence" value="ECO:0007669"/>
    <property type="project" value="UniProtKB-KW"/>
</dbReference>
<evidence type="ECO:0000256" key="11">
    <source>
        <dbReference type="SAM" id="Phobius"/>
    </source>
</evidence>
<dbReference type="SMART" id="SM00220">
    <property type="entry name" value="S_TKc"/>
    <property type="match status" value="1"/>
</dbReference>
<dbReference type="GO" id="GO:0005524">
    <property type="term" value="F:ATP binding"/>
    <property type="evidence" value="ECO:0007669"/>
    <property type="project" value="UniProtKB-UniRule"/>
</dbReference>
<dbReference type="PROSITE" id="PS50011">
    <property type="entry name" value="PROTEIN_KINASE_DOM"/>
    <property type="match status" value="1"/>
</dbReference>
<dbReference type="PANTHER" id="PTHR43289:SF34">
    <property type="entry name" value="SERINE_THREONINE-PROTEIN KINASE YBDM-RELATED"/>
    <property type="match status" value="1"/>
</dbReference>
<dbReference type="PANTHER" id="PTHR43289">
    <property type="entry name" value="MITOGEN-ACTIVATED PROTEIN KINASE KINASE KINASE 20-RELATED"/>
    <property type="match status" value="1"/>
</dbReference>
<feature type="domain" description="PASTA" evidence="13">
    <location>
        <begin position="486"/>
        <end position="552"/>
    </location>
</feature>
<reference evidence="15" key="1">
    <citation type="submission" date="2017-09" db="EMBL/GenBank/DDBJ databases">
        <title>Depth-based differentiation of microbial function through sediment-hosted aquifers and enrichment of novel symbionts in the deep terrestrial subsurface.</title>
        <authorList>
            <person name="Probst A.J."/>
            <person name="Ladd B."/>
            <person name="Jarett J.K."/>
            <person name="Geller-Mcgrath D.E."/>
            <person name="Sieber C.M.K."/>
            <person name="Emerson J.B."/>
            <person name="Anantharaman K."/>
            <person name="Thomas B.C."/>
            <person name="Malmstrom R."/>
            <person name="Stieglmeier M."/>
            <person name="Klingl A."/>
            <person name="Woyke T."/>
            <person name="Ryan C.M."/>
            <person name="Banfield J.F."/>
        </authorList>
    </citation>
    <scope>NUCLEOTIDE SEQUENCE [LARGE SCALE GENOMIC DNA]</scope>
</reference>
<dbReference type="Pfam" id="PF03793">
    <property type="entry name" value="PASTA"/>
    <property type="match status" value="4"/>
</dbReference>
<dbReference type="PROSITE" id="PS00108">
    <property type="entry name" value="PROTEIN_KINASE_ST"/>
    <property type="match status" value="1"/>
</dbReference>
<dbReference type="SUPFAM" id="SSF56112">
    <property type="entry name" value="Protein kinase-like (PK-like)"/>
    <property type="match status" value="1"/>
</dbReference>
<evidence type="ECO:0000256" key="8">
    <source>
        <dbReference type="ARBA" id="ARBA00048679"/>
    </source>
</evidence>
<evidence type="ECO:0000313" key="14">
    <source>
        <dbReference type="EMBL" id="PIZ37227.1"/>
    </source>
</evidence>
<keyword evidence="11" id="KW-0812">Transmembrane</keyword>
<keyword evidence="4 9" id="KW-0547">Nucleotide-binding</keyword>
<dbReference type="Pfam" id="PF00069">
    <property type="entry name" value="Pkinase"/>
    <property type="match status" value="1"/>
</dbReference>
<feature type="domain" description="PASTA" evidence="13">
    <location>
        <begin position="350"/>
        <end position="417"/>
    </location>
</feature>
<dbReference type="EMBL" id="PFNG01000177">
    <property type="protein sequence ID" value="PIZ37227.1"/>
    <property type="molecule type" value="Genomic_DNA"/>
</dbReference>
<sequence length="624" mass="67853">MGVLDQPMEQQVFNDRYKIIAKIGSGGMAEVYKAMDTVLDRPVAVKVLHRHFAEDEDFVTRFRREAQAAAGLNHPNIVSIYDWGSQNGTYFIVMELLEGKSLKQYMTAKGIIPPAEAMEIIKKVLSAINFAHKHDIIHRDIKPHNIMLTREGEVKVTDFGIARAGVSTMTQTGTVLGTAHYLSPEQARGQDVGVTSDIYSVGVVLYEMTTGKVPFDGENPVAIALKHVHEIPVRPRELNPDISEDLQTIIAKAMAKNPESRYQSAAEMRNDIMRLMEGMPIVALAPDEQETLVMAPPSKTARATQVKRPTTYQEPPRRRKSRAPMVLLVLFLILGMAGAGWYGYTAGIIHKKMVAVPDIQNKSLVDAEHTLKKNGLKLKKTDEMFSNTIAAGLVIQQKPDPGEKREEGSVVEVTVSKGQEMTTIPDVTGSREYKATSRLIEAGLKVGDSNYENSDEIEQGSVIRTEPAAGESVPARTPVKLVISKGQASSVIPDVFGKPLAEAKSTLEQAGFMVTTLEMFSEDVDKGNVMRTTPAGGSEAKKGATISVYVSKGPELLTVPEVRGKLEDEAKDILTGKGFTVDVVVIDGVSPADDSKVLSQDPGAGEQLNKKNAKITISVGRAAP</sequence>
<feature type="domain" description="Protein kinase" evidence="12">
    <location>
        <begin position="17"/>
        <end position="273"/>
    </location>
</feature>
<dbReference type="RefSeq" id="WP_286677774.1">
    <property type="nucleotide sequence ID" value="NZ_MNXI01000031.1"/>
</dbReference>
<evidence type="ECO:0000256" key="6">
    <source>
        <dbReference type="ARBA" id="ARBA00022840"/>
    </source>
</evidence>
<proteinExistence type="predicted"/>
<feature type="domain" description="PASTA" evidence="13">
    <location>
        <begin position="553"/>
        <end position="621"/>
    </location>
</feature>
<evidence type="ECO:0000256" key="4">
    <source>
        <dbReference type="ARBA" id="ARBA00022741"/>
    </source>
</evidence>
<evidence type="ECO:0000256" key="7">
    <source>
        <dbReference type="ARBA" id="ARBA00047899"/>
    </source>
</evidence>
<dbReference type="InterPro" id="IPR005543">
    <property type="entry name" value="PASTA_dom"/>
</dbReference>
<evidence type="ECO:0000256" key="5">
    <source>
        <dbReference type="ARBA" id="ARBA00022777"/>
    </source>
</evidence>
<dbReference type="EC" id="2.7.11.1" evidence="1"/>
<keyword evidence="3" id="KW-0808">Transferase</keyword>
<evidence type="ECO:0000256" key="3">
    <source>
        <dbReference type="ARBA" id="ARBA00022679"/>
    </source>
</evidence>
<feature type="transmembrane region" description="Helical" evidence="11">
    <location>
        <begin position="325"/>
        <end position="344"/>
    </location>
</feature>
<dbReference type="AlphaFoldDB" id="A0A2M7T6Z1"/>
<evidence type="ECO:0000256" key="1">
    <source>
        <dbReference type="ARBA" id="ARBA00012513"/>
    </source>
</evidence>
<evidence type="ECO:0000256" key="9">
    <source>
        <dbReference type="PROSITE-ProRule" id="PRU10141"/>
    </source>
</evidence>
<dbReference type="Gene3D" id="1.10.510.10">
    <property type="entry name" value="Transferase(Phosphotransferase) domain 1"/>
    <property type="match status" value="1"/>
</dbReference>
<dbReference type="FunFam" id="3.30.200.20:FF:000035">
    <property type="entry name" value="Serine/threonine protein kinase Stk1"/>
    <property type="match status" value="1"/>
</dbReference>
<dbReference type="InterPro" id="IPR008271">
    <property type="entry name" value="Ser/Thr_kinase_AS"/>
</dbReference>
<evidence type="ECO:0000259" key="12">
    <source>
        <dbReference type="PROSITE" id="PS50011"/>
    </source>
</evidence>
<dbReference type="Gene3D" id="3.30.10.20">
    <property type="match status" value="4"/>
</dbReference>
<evidence type="ECO:0000256" key="10">
    <source>
        <dbReference type="SAM" id="MobiDB-lite"/>
    </source>
</evidence>
<dbReference type="CDD" id="cd06577">
    <property type="entry name" value="PASTA_pknB"/>
    <property type="match status" value="4"/>
</dbReference>
<dbReference type="Proteomes" id="UP000230956">
    <property type="component" value="Unassembled WGS sequence"/>
</dbReference>
<dbReference type="Gene3D" id="3.30.200.20">
    <property type="entry name" value="Phosphorylase Kinase, domain 1"/>
    <property type="match status" value="1"/>
</dbReference>
<dbReference type="GO" id="GO:0045717">
    <property type="term" value="P:negative regulation of fatty acid biosynthetic process"/>
    <property type="evidence" value="ECO:0007669"/>
    <property type="project" value="UniProtKB-ARBA"/>
</dbReference>
<gene>
    <name evidence="14" type="ORF">COY37_07610</name>
</gene>
<organism evidence="14 15">
    <name type="scientific">Candidatus Aquicultor secundus</name>
    <dbReference type="NCBI Taxonomy" id="1973895"/>
    <lineage>
        <taxon>Bacteria</taxon>
        <taxon>Bacillati</taxon>
        <taxon>Actinomycetota</taxon>
        <taxon>Candidatus Aquicultoria</taxon>
        <taxon>Candidatus Aquicultorales</taxon>
        <taxon>Candidatus Aquicultoraceae</taxon>
        <taxon>Candidatus Aquicultor</taxon>
    </lineage>
</organism>
<accession>A0A2M7T6Z1</accession>
<feature type="compositionally biased region" description="Polar residues" evidence="10">
    <location>
        <begin position="301"/>
        <end position="313"/>
    </location>
</feature>
<keyword evidence="11" id="KW-1133">Transmembrane helix</keyword>
<feature type="region of interest" description="Disordered" evidence="10">
    <location>
        <begin position="297"/>
        <end position="319"/>
    </location>
</feature>
<keyword evidence="2 14" id="KW-0723">Serine/threonine-protein kinase</keyword>
<dbReference type="SUPFAM" id="SSF54184">
    <property type="entry name" value="Penicillin-binding protein 2x (pbp-2x), c-terminal domain"/>
    <property type="match status" value="1"/>
</dbReference>
<keyword evidence="6 9" id="KW-0067">ATP-binding</keyword>
<dbReference type="SMART" id="SM00740">
    <property type="entry name" value="PASTA"/>
    <property type="match status" value="4"/>
</dbReference>
<evidence type="ECO:0000259" key="13">
    <source>
        <dbReference type="PROSITE" id="PS51178"/>
    </source>
</evidence>
<dbReference type="InterPro" id="IPR011009">
    <property type="entry name" value="Kinase-like_dom_sf"/>
</dbReference>
<dbReference type="FunFam" id="1.10.510.10:FF:000021">
    <property type="entry name" value="Serine/threonine protein kinase"/>
    <property type="match status" value="1"/>
</dbReference>
<keyword evidence="11" id="KW-0472">Membrane</keyword>
<keyword evidence="5 14" id="KW-0418">Kinase</keyword>
<dbReference type="CDD" id="cd14014">
    <property type="entry name" value="STKc_PknB_like"/>
    <property type="match status" value="1"/>
</dbReference>
<feature type="domain" description="PASTA" evidence="13">
    <location>
        <begin position="418"/>
        <end position="485"/>
    </location>
</feature>
<dbReference type="NCBIfam" id="NF033483">
    <property type="entry name" value="PknB_PASTA_kin"/>
    <property type="match status" value="1"/>
</dbReference>
<evidence type="ECO:0000313" key="15">
    <source>
        <dbReference type="Proteomes" id="UP000230956"/>
    </source>
</evidence>
<comment type="catalytic activity">
    <reaction evidence="8">
        <text>L-seryl-[protein] + ATP = O-phospho-L-seryl-[protein] + ADP + H(+)</text>
        <dbReference type="Rhea" id="RHEA:17989"/>
        <dbReference type="Rhea" id="RHEA-COMP:9863"/>
        <dbReference type="Rhea" id="RHEA-COMP:11604"/>
        <dbReference type="ChEBI" id="CHEBI:15378"/>
        <dbReference type="ChEBI" id="CHEBI:29999"/>
        <dbReference type="ChEBI" id="CHEBI:30616"/>
        <dbReference type="ChEBI" id="CHEBI:83421"/>
        <dbReference type="ChEBI" id="CHEBI:456216"/>
        <dbReference type="EC" id="2.7.11.1"/>
    </reaction>
</comment>
<evidence type="ECO:0000256" key="2">
    <source>
        <dbReference type="ARBA" id="ARBA00022527"/>
    </source>
</evidence>
<dbReference type="PROSITE" id="PS00107">
    <property type="entry name" value="PROTEIN_KINASE_ATP"/>
    <property type="match status" value="1"/>
</dbReference>
<dbReference type="InterPro" id="IPR000719">
    <property type="entry name" value="Prot_kinase_dom"/>
</dbReference>
<comment type="catalytic activity">
    <reaction evidence="7">
        <text>L-threonyl-[protein] + ATP = O-phospho-L-threonyl-[protein] + ADP + H(+)</text>
        <dbReference type="Rhea" id="RHEA:46608"/>
        <dbReference type="Rhea" id="RHEA-COMP:11060"/>
        <dbReference type="Rhea" id="RHEA-COMP:11605"/>
        <dbReference type="ChEBI" id="CHEBI:15378"/>
        <dbReference type="ChEBI" id="CHEBI:30013"/>
        <dbReference type="ChEBI" id="CHEBI:30616"/>
        <dbReference type="ChEBI" id="CHEBI:61977"/>
        <dbReference type="ChEBI" id="CHEBI:456216"/>
        <dbReference type="EC" id="2.7.11.1"/>
    </reaction>
</comment>
<dbReference type="InterPro" id="IPR017441">
    <property type="entry name" value="Protein_kinase_ATP_BS"/>
</dbReference>
<dbReference type="PROSITE" id="PS51178">
    <property type="entry name" value="PASTA"/>
    <property type="match status" value="4"/>
</dbReference>
<name>A0A2M7T6Z1_9ACTN</name>
<protein>
    <recommendedName>
        <fullName evidence="1">non-specific serine/threonine protein kinase</fullName>
        <ecNumber evidence="1">2.7.11.1</ecNumber>
    </recommendedName>
</protein>
<feature type="binding site" evidence="9">
    <location>
        <position position="46"/>
    </location>
    <ligand>
        <name>ATP</name>
        <dbReference type="ChEBI" id="CHEBI:30616"/>
    </ligand>
</feature>